<keyword evidence="3" id="KW-0255">Endonuclease</keyword>
<dbReference type="PANTHER" id="PTHR30015">
    <property type="entry name" value="MRR RESTRICTION SYSTEM PROTEIN"/>
    <property type="match status" value="1"/>
</dbReference>
<dbReference type="InterPro" id="IPR011856">
    <property type="entry name" value="tRNA_endonuc-like_dom_sf"/>
</dbReference>
<keyword evidence="3" id="KW-0378">Hydrolase</keyword>
<comment type="caution">
    <text evidence="3">The sequence shown here is derived from an EMBL/GenBank/DDBJ whole genome shotgun (WGS) entry which is preliminary data.</text>
</comment>
<keyword evidence="4" id="KW-1185">Reference proteome</keyword>
<name>A0ABV6YKH3_UNCEI</name>
<dbReference type="EMBL" id="JBHPKH010000042">
    <property type="protein sequence ID" value="MFC1572832.1"/>
    <property type="molecule type" value="Genomic_DNA"/>
</dbReference>
<dbReference type="Pfam" id="PF04471">
    <property type="entry name" value="Mrr_cat"/>
    <property type="match status" value="1"/>
</dbReference>
<accession>A0ABV6YKH3</accession>
<dbReference type="InterPro" id="IPR011335">
    <property type="entry name" value="Restrct_endonuc-II-like"/>
</dbReference>
<dbReference type="InterPro" id="IPR052906">
    <property type="entry name" value="Type_IV_Methyl-Rstrct_Enzyme"/>
</dbReference>
<dbReference type="Gene3D" id="3.40.1350.10">
    <property type="match status" value="1"/>
</dbReference>
<keyword evidence="3" id="KW-0540">Nuclease</keyword>
<evidence type="ECO:0000256" key="1">
    <source>
        <dbReference type="SAM" id="MobiDB-lite"/>
    </source>
</evidence>
<feature type="domain" description="Restriction endonuclease type IV Mrr" evidence="2">
    <location>
        <begin position="190"/>
        <end position="307"/>
    </location>
</feature>
<feature type="compositionally biased region" description="Basic and acidic residues" evidence="1">
    <location>
        <begin position="1"/>
        <end position="13"/>
    </location>
</feature>
<sequence length="333" mass="37310">MNSDPDAGKHDPEPNPEEAWDEPHIDAEAYFTEIIEELEIQLLGEPNPATLMADDDYLRNLQGGIPSVTRASLERDLETDREFELPQNPNDTRSYVTDALHLAELALANRDVDTVLEQINALVDLTPADRRHDPLDTSYVEEWAGLLDLDAEQGAPESDEADLEQAVAIAVQDLSRRLCELIAADPTTLQHVEWRHLEHVVATALAGIGFEVEVTPPAKDGGKDVVAMCFFRGHRRTYFVEIKHWRSGKRVNSQHVFDFVEVNLTSSTAGGLYLSSSGYTRAVSSFLTELYRYQVHLAGKQKIVSLCQRFARKRAGLWYPVDNLPSILFEGTL</sequence>
<dbReference type="GO" id="GO:0004519">
    <property type="term" value="F:endonuclease activity"/>
    <property type="evidence" value="ECO:0007669"/>
    <property type="project" value="UniProtKB-KW"/>
</dbReference>
<evidence type="ECO:0000313" key="3">
    <source>
        <dbReference type="EMBL" id="MFC1572832.1"/>
    </source>
</evidence>
<evidence type="ECO:0000313" key="4">
    <source>
        <dbReference type="Proteomes" id="UP001593833"/>
    </source>
</evidence>
<dbReference type="SUPFAM" id="SSF52980">
    <property type="entry name" value="Restriction endonuclease-like"/>
    <property type="match status" value="1"/>
</dbReference>
<feature type="region of interest" description="Disordered" evidence="1">
    <location>
        <begin position="1"/>
        <end position="23"/>
    </location>
</feature>
<proteinExistence type="predicted"/>
<gene>
    <name evidence="3" type="ORF">ACFL6M_04455</name>
</gene>
<dbReference type="Proteomes" id="UP001593833">
    <property type="component" value="Unassembled WGS sequence"/>
</dbReference>
<organism evidence="3 4">
    <name type="scientific">Eiseniibacteriota bacterium</name>
    <dbReference type="NCBI Taxonomy" id="2212470"/>
    <lineage>
        <taxon>Bacteria</taxon>
        <taxon>Candidatus Eiseniibacteriota</taxon>
    </lineage>
</organism>
<dbReference type="InterPro" id="IPR007560">
    <property type="entry name" value="Restrct_endonuc_IV_Mrr"/>
</dbReference>
<dbReference type="PANTHER" id="PTHR30015:SF7">
    <property type="entry name" value="TYPE IV METHYL-DIRECTED RESTRICTION ENZYME ECOKMRR"/>
    <property type="match status" value="1"/>
</dbReference>
<evidence type="ECO:0000259" key="2">
    <source>
        <dbReference type="Pfam" id="PF04471"/>
    </source>
</evidence>
<reference evidence="3 4" key="1">
    <citation type="submission" date="2024-09" db="EMBL/GenBank/DDBJ databases">
        <authorList>
            <person name="D'Angelo T."/>
        </authorList>
    </citation>
    <scope>NUCLEOTIDE SEQUENCE [LARGE SCALE GENOMIC DNA]</scope>
    <source>
        <strain evidence="3">SAG AM-320-E07</strain>
    </source>
</reference>
<protein>
    <submittedName>
        <fullName evidence="3">Restriction endonuclease</fullName>
    </submittedName>
</protein>